<keyword evidence="4" id="KW-1185">Reference proteome</keyword>
<gene>
    <name evidence="3" type="ORF">C8F04DRAFT_1323137</name>
</gene>
<dbReference type="Pfam" id="PF00646">
    <property type="entry name" value="F-box"/>
    <property type="match status" value="1"/>
</dbReference>
<evidence type="ECO:0000256" key="1">
    <source>
        <dbReference type="SAM" id="MobiDB-lite"/>
    </source>
</evidence>
<evidence type="ECO:0000313" key="3">
    <source>
        <dbReference type="EMBL" id="KAJ7046250.1"/>
    </source>
</evidence>
<accession>A0AAD6XFG0</accession>
<feature type="region of interest" description="Disordered" evidence="1">
    <location>
        <begin position="482"/>
        <end position="509"/>
    </location>
</feature>
<sequence length="509" mass="57077">MSQLPLELIQEIASLISPSDRKCLRATCRQTNTALEQIVMGQFSVDTKTSSLPKTVQRLETLTQAPYSHSTTVTTLRLLSSALCRKNHSEMAGKNGVERVWLLLAPAIHSLCNLRCFEWPIQEESGPVSENDMVNALSALPRLRELVLWIPPSLNRTIRFSRLSNLRSITLHVFPEREGAFERVVDELAIAVAKSPDLDSVATLNRIPHGSLVYDLPSAMQHLFDKSDPYRPLPIRHIKLQDMDIPPTPDLTVHFRYLVSLDLEVIPWYTTTRVLPFLRALESSGAFPVQLRVPWTWVADGTIAPYLRSHPGLQRFRSRAAYRSEEIKGVADIFYGIIFRQHAHSLTHLLVEPAGAGRWAFGEEIALGLARCTALVEVTISIDTPFVGPRGLSRIQRQAQRAIVWRLLDVGCRLPCLRTLTIVLAELIAPRHLSPQKGKAWSTLRRRAWAETTHTALTGYRGVPASSEGLEVHMRGTGDVYSRRTAGRGREDAFVRQRAVATKSPRGKN</sequence>
<proteinExistence type="predicted"/>
<name>A0AAD6XFG0_9AGAR</name>
<dbReference type="Proteomes" id="UP001218188">
    <property type="component" value="Unassembled WGS sequence"/>
</dbReference>
<comment type="caution">
    <text evidence="3">The sequence shown here is derived from an EMBL/GenBank/DDBJ whole genome shotgun (WGS) entry which is preliminary data.</text>
</comment>
<feature type="domain" description="F-box" evidence="2">
    <location>
        <begin position="2"/>
        <end position="34"/>
    </location>
</feature>
<organism evidence="3 4">
    <name type="scientific">Mycena alexandri</name>
    <dbReference type="NCBI Taxonomy" id="1745969"/>
    <lineage>
        <taxon>Eukaryota</taxon>
        <taxon>Fungi</taxon>
        <taxon>Dikarya</taxon>
        <taxon>Basidiomycota</taxon>
        <taxon>Agaricomycotina</taxon>
        <taxon>Agaricomycetes</taxon>
        <taxon>Agaricomycetidae</taxon>
        <taxon>Agaricales</taxon>
        <taxon>Marasmiineae</taxon>
        <taxon>Mycenaceae</taxon>
        <taxon>Mycena</taxon>
    </lineage>
</organism>
<dbReference type="CDD" id="cd09917">
    <property type="entry name" value="F-box_SF"/>
    <property type="match status" value="1"/>
</dbReference>
<dbReference type="InterPro" id="IPR001810">
    <property type="entry name" value="F-box_dom"/>
</dbReference>
<evidence type="ECO:0000259" key="2">
    <source>
        <dbReference type="Pfam" id="PF00646"/>
    </source>
</evidence>
<protein>
    <recommendedName>
        <fullName evidence="2">F-box domain-containing protein</fullName>
    </recommendedName>
</protein>
<reference evidence="3" key="1">
    <citation type="submission" date="2023-03" db="EMBL/GenBank/DDBJ databases">
        <title>Massive genome expansion in bonnet fungi (Mycena s.s.) driven by repeated elements and novel gene families across ecological guilds.</title>
        <authorList>
            <consortium name="Lawrence Berkeley National Laboratory"/>
            <person name="Harder C.B."/>
            <person name="Miyauchi S."/>
            <person name="Viragh M."/>
            <person name="Kuo A."/>
            <person name="Thoen E."/>
            <person name="Andreopoulos B."/>
            <person name="Lu D."/>
            <person name="Skrede I."/>
            <person name="Drula E."/>
            <person name="Henrissat B."/>
            <person name="Morin E."/>
            <person name="Kohler A."/>
            <person name="Barry K."/>
            <person name="LaButti K."/>
            <person name="Morin E."/>
            <person name="Salamov A."/>
            <person name="Lipzen A."/>
            <person name="Mereny Z."/>
            <person name="Hegedus B."/>
            <person name="Baldrian P."/>
            <person name="Stursova M."/>
            <person name="Weitz H."/>
            <person name="Taylor A."/>
            <person name="Grigoriev I.V."/>
            <person name="Nagy L.G."/>
            <person name="Martin F."/>
            <person name="Kauserud H."/>
        </authorList>
    </citation>
    <scope>NUCLEOTIDE SEQUENCE</scope>
    <source>
        <strain evidence="3">CBHHK200</strain>
    </source>
</reference>
<dbReference type="EMBL" id="JARJCM010000003">
    <property type="protein sequence ID" value="KAJ7046250.1"/>
    <property type="molecule type" value="Genomic_DNA"/>
</dbReference>
<dbReference type="AlphaFoldDB" id="A0AAD6XFG0"/>
<evidence type="ECO:0000313" key="4">
    <source>
        <dbReference type="Proteomes" id="UP001218188"/>
    </source>
</evidence>